<evidence type="ECO:0000256" key="1">
    <source>
        <dbReference type="SAM" id="MobiDB-lite"/>
    </source>
</evidence>
<dbReference type="Proteomes" id="UP000011715">
    <property type="component" value="Unassembled WGS sequence"/>
</dbReference>
<protein>
    <submittedName>
        <fullName evidence="2 3">Uncharacterized protein</fullName>
    </submittedName>
</protein>
<reference evidence="4" key="1">
    <citation type="submission" date="2010-05" db="EMBL/GenBank/DDBJ databases">
        <title>The genome sequence of Magnaporthe poae strain ATCC 64411.</title>
        <authorList>
            <person name="Ma L.-J."/>
            <person name="Dead R."/>
            <person name="Young S."/>
            <person name="Zeng Q."/>
            <person name="Koehrsen M."/>
            <person name="Alvarado L."/>
            <person name="Berlin A."/>
            <person name="Chapman S.B."/>
            <person name="Chen Z."/>
            <person name="Freedman E."/>
            <person name="Gellesch M."/>
            <person name="Goldberg J."/>
            <person name="Griggs A."/>
            <person name="Gujja S."/>
            <person name="Heilman E.R."/>
            <person name="Heiman D."/>
            <person name="Hepburn T."/>
            <person name="Howarth C."/>
            <person name="Jen D."/>
            <person name="Larson L."/>
            <person name="Mehta T."/>
            <person name="Neiman D."/>
            <person name="Pearson M."/>
            <person name="Roberts A."/>
            <person name="Saif S."/>
            <person name="Shea T."/>
            <person name="Shenoy N."/>
            <person name="Sisk P."/>
            <person name="Stolte C."/>
            <person name="Sykes S."/>
            <person name="Walk T."/>
            <person name="White J."/>
            <person name="Yandava C."/>
            <person name="Haas B."/>
            <person name="Nusbaum C."/>
            <person name="Birren B."/>
        </authorList>
    </citation>
    <scope>NUCLEOTIDE SEQUENCE [LARGE SCALE GENOMIC DNA]</scope>
    <source>
        <strain evidence="4">ATCC 64411 / 73-15</strain>
    </source>
</reference>
<dbReference type="EMBL" id="ADBL01002336">
    <property type="status" value="NOT_ANNOTATED_CDS"/>
    <property type="molecule type" value="Genomic_DNA"/>
</dbReference>
<reference evidence="2" key="2">
    <citation type="submission" date="2010-05" db="EMBL/GenBank/DDBJ databases">
        <title>The Genome Sequence of Magnaporthe poae strain ATCC 64411.</title>
        <authorList>
            <consortium name="The Broad Institute Genome Sequencing Platform"/>
            <consortium name="Broad Institute Genome Sequencing Center for Infectious Disease"/>
            <person name="Ma L.-J."/>
            <person name="Dead R."/>
            <person name="Young S."/>
            <person name="Zeng Q."/>
            <person name="Koehrsen M."/>
            <person name="Alvarado L."/>
            <person name="Berlin A."/>
            <person name="Chapman S.B."/>
            <person name="Chen Z."/>
            <person name="Freedman E."/>
            <person name="Gellesch M."/>
            <person name="Goldberg J."/>
            <person name="Griggs A."/>
            <person name="Gujja S."/>
            <person name="Heilman E.R."/>
            <person name="Heiman D."/>
            <person name="Hepburn T."/>
            <person name="Howarth C."/>
            <person name="Jen D."/>
            <person name="Larson L."/>
            <person name="Mehta T."/>
            <person name="Neiman D."/>
            <person name="Pearson M."/>
            <person name="Roberts A."/>
            <person name="Saif S."/>
            <person name="Shea T."/>
            <person name="Shenoy N."/>
            <person name="Sisk P."/>
            <person name="Stolte C."/>
            <person name="Sykes S."/>
            <person name="Walk T."/>
            <person name="White J."/>
            <person name="Yandava C."/>
            <person name="Haas B."/>
            <person name="Nusbaum C."/>
            <person name="Birren B."/>
        </authorList>
    </citation>
    <scope>NUCLEOTIDE SEQUENCE</scope>
    <source>
        <strain evidence="2">ATCC 64411</strain>
    </source>
</reference>
<dbReference type="AlphaFoldDB" id="A0A0C4ECM1"/>
<evidence type="ECO:0000313" key="3">
    <source>
        <dbReference type="EnsemblFungi" id="MAPG_10452T0"/>
    </source>
</evidence>
<name>A0A0C4ECM1_MAGP6</name>
<feature type="compositionally biased region" description="Basic and acidic residues" evidence="1">
    <location>
        <begin position="89"/>
        <end position="102"/>
    </location>
</feature>
<sequence>MNDPRSNPWHKTPVRRRCGVSSHGESSHLQHHLPRRILTSPISPPDRNVVKTVPEAPQKNPLSASRARRIEDWDSRDVSYPAPDGLVGESKELEYKPETGRESKRRTTRKAHQSTSPSRTRVHKTNLHKRMQEEPAYQCFHSHHKLEIEDEYTVQKGIILSAAASLSPSAFTHTSYPIVFRNSGTSPDAAPNRESSL</sequence>
<dbReference type="EMBL" id="GL876975">
    <property type="protein sequence ID" value="KLU90600.1"/>
    <property type="molecule type" value="Genomic_DNA"/>
</dbReference>
<dbReference type="VEuPathDB" id="FungiDB:MAPG_10452"/>
<reference evidence="3" key="4">
    <citation type="journal article" date="2015" name="G3 (Bethesda)">
        <title>Genome sequences of three phytopathogenic species of the Magnaporthaceae family of fungi.</title>
        <authorList>
            <person name="Okagaki L.H."/>
            <person name="Nunes C.C."/>
            <person name="Sailsbery J."/>
            <person name="Clay B."/>
            <person name="Brown D."/>
            <person name="John T."/>
            <person name="Oh Y."/>
            <person name="Young N."/>
            <person name="Fitzgerald M."/>
            <person name="Haas B.J."/>
            <person name="Zeng Q."/>
            <person name="Young S."/>
            <person name="Adiconis X."/>
            <person name="Fan L."/>
            <person name="Levin J.Z."/>
            <person name="Mitchell T.K."/>
            <person name="Okubara P.A."/>
            <person name="Farman M.L."/>
            <person name="Kohn L.M."/>
            <person name="Birren B."/>
            <person name="Ma L.-J."/>
            <person name="Dean R.A."/>
        </authorList>
    </citation>
    <scope>NUCLEOTIDE SEQUENCE</scope>
    <source>
        <strain evidence="3">ATCC 64411 / 73-15</strain>
    </source>
</reference>
<evidence type="ECO:0000313" key="2">
    <source>
        <dbReference type="EMBL" id="KLU90600.1"/>
    </source>
</evidence>
<gene>
    <name evidence="2" type="ORF">MAPG_10452</name>
</gene>
<feature type="region of interest" description="Disordered" evidence="1">
    <location>
        <begin position="1"/>
        <end position="125"/>
    </location>
</feature>
<dbReference type="EnsemblFungi" id="MAPG_10452T0">
    <property type="protein sequence ID" value="MAPG_10452T0"/>
    <property type="gene ID" value="MAPG_10452"/>
</dbReference>
<accession>A0A0C4ECM1</accession>
<reference evidence="2" key="3">
    <citation type="submission" date="2011-03" db="EMBL/GenBank/DDBJ databases">
        <title>Annotation of Magnaporthe poae ATCC 64411.</title>
        <authorList>
            <person name="Ma L.-J."/>
            <person name="Dead R."/>
            <person name="Young S.K."/>
            <person name="Zeng Q."/>
            <person name="Gargeya S."/>
            <person name="Fitzgerald M."/>
            <person name="Haas B."/>
            <person name="Abouelleil A."/>
            <person name="Alvarado L."/>
            <person name="Arachchi H.M."/>
            <person name="Berlin A."/>
            <person name="Brown A."/>
            <person name="Chapman S.B."/>
            <person name="Chen Z."/>
            <person name="Dunbar C."/>
            <person name="Freedman E."/>
            <person name="Gearin G."/>
            <person name="Gellesch M."/>
            <person name="Goldberg J."/>
            <person name="Griggs A."/>
            <person name="Gujja S."/>
            <person name="Heiman D."/>
            <person name="Howarth C."/>
            <person name="Larson L."/>
            <person name="Lui A."/>
            <person name="MacDonald P.J.P."/>
            <person name="Mehta T."/>
            <person name="Montmayeur A."/>
            <person name="Murphy C."/>
            <person name="Neiman D."/>
            <person name="Pearson M."/>
            <person name="Priest M."/>
            <person name="Roberts A."/>
            <person name="Saif S."/>
            <person name="Shea T."/>
            <person name="Shenoy N."/>
            <person name="Sisk P."/>
            <person name="Stolte C."/>
            <person name="Sykes S."/>
            <person name="Yandava C."/>
            <person name="Wortman J."/>
            <person name="Nusbaum C."/>
            <person name="Birren B."/>
        </authorList>
    </citation>
    <scope>NUCLEOTIDE SEQUENCE</scope>
    <source>
        <strain evidence="2">ATCC 64411</strain>
    </source>
</reference>
<organism evidence="3 4">
    <name type="scientific">Magnaporthiopsis poae (strain ATCC 64411 / 73-15)</name>
    <name type="common">Kentucky bluegrass fungus</name>
    <name type="synonym">Magnaporthe poae</name>
    <dbReference type="NCBI Taxonomy" id="644358"/>
    <lineage>
        <taxon>Eukaryota</taxon>
        <taxon>Fungi</taxon>
        <taxon>Dikarya</taxon>
        <taxon>Ascomycota</taxon>
        <taxon>Pezizomycotina</taxon>
        <taxon>Sordariomycetes</taxon>
        <taxon>Sordariomycetidae</taxon>
        <taxon>Magnaporthales</taxon>
        <taxon>Magnaporthaceae</taxon>
        <taxon>Magnaporthiopsis</taxon>
    </lineage>
</organism>
<evidence type="ECO:0000313" key="4">
    <source>
        <dbReference type="Proteomes" id="UP000011715"/>
    </source>
</evidence>
<keyword evidence="4" id="KW-1185">Reference proteome</keyword>
<proteinExistence type="predicted"/>
<feature type="compositionally biased region" description="Basic and acidic residues" evidence="1">
    <location>
        <begin position="68"/>
        <end position="77"/>
    </location>
</feature>
<feature type="compositionally biased region" description="Basic residues" evidence="1">
    <location>
        <begin position="103"/>
        <end position="112"/>
    </location>
</feature>
<reference evidence="3" key="5">
    <citation type="submission" date="2015-06" db="UniProtKB">
        <authorList>
            <consortium name="EnsemblFungi"/>
        </authorList>
    </citation>
    <scope>IDENTIFICATION</scope>
    <source>
        <strain evidence="3">ATCC 64411</strain>
    </source>
</reference>